<evidence type="ECO:0000313" key="2">
    <source>
        <dbReference type="EMBL" id="RDE25083.1"/>
    </source>
</evidence>
<evidence type="ECO:0000313" key="3">
    <source>
        <dbReference type="Proteomes" id="UP000253769"/>
    </source>
</evidence>
<keyword evidence="3" id="KW-1185">Reference proteome</keyword>
<feature type="compositionally biased region" description="Polar residues" evidence="1">
    <location>
        <begin position="8"/>
        <end position="22"/>
    </location>
</feature>
<comment type="caution">
    <text evidence="2">The sequence shown here is derived from an EMBL/GenBank/DDBJ whole genome shotgun (WGS) entry which is preliminary data.</text>
</comment>
<accession>A0A369WVD3</accession>
<protein>
    <submittedName>
        <fullName evidence="2">Uncharacterized protein</fullName>
    </submittedName>
</protein>
<dbReference type="AlphaFoldDB" id="A0A369WVD3"/>
<reference evidence="2 3" key="1">
    <citation type="submission" date="2018-07" db="EMBL/GenBank/DDBJ databases">
        <title>Motiliproteus coralliicola sp. nov., a bacterium isolated from Coral.</title>
        <authorList>
            <person name="Wang G."/>
        </authorList>
    </citation>
    <scope>NUCLEOTIDE SEQUENCE [LARGE SCALE GENOMIC DNA]</scope>
    <source>
        <strain evidence="2 3">C34</strain>
    </source>
</reference>
<dbReference type="RefSeq" id="WP_114694680.1">
    <property type="nucleotide sequence ID" value="NZ_QQOH01000001.1"/>
</dbReference>
<sequence length="96" mass="9587">MQIPAVSSAAQTLLTNTQNVDGSRQAPGAVGGTSQPEDASQATGQTDSSDAVTSQAQSLQEVTDAPEPQAATQTQVVTAADETLGTTLGLNIDTTA</sequence>
<feature type="compositionally biased region" description="Polar residues" evidence="1">
    <location>
        <begin position="32"/>
        <end position="61"/>
    </location>
</feature>
<dbReference type="EMBL" id="QQOH01000001">
    <property type="protein sequence ID" value="RDE25083.1"/>
    <property type="molecule type" value="Genomic_DNA"/>
</dbReference>
<dbReference type="Proteomes" id="UP000253769">
    <property type="component" value="Unassembled WGS sequence"/>
</dbReference>
<gene>
    <name evidence="2" type="ORF">DV711_05865</name>
</gene>
<name>A0A369WVD3_9GAMM</name>
<dbReference type="OrthoDB" id="9973137at2"/>
<proteinExistence type="predicted"/>
<organism evidence="2 3">
    <name type="scientific">Motiliproteus coralliicola</name>
    <dbReference type="NCBI Taxonomy" id="2283196"/>
    <lineage>
        <taxon>Bacteria</taxon>
        <taxon>Pseudomonadati</taxon>
        <taxon>Pseudomonadota</taxon>
        <taxon>Gammaproteobacteria</taxon>
        <taxon>Oceanospirillales</taxon>
        <taxon>Oceanospirillaceae</taxon>
        <taxon>Motiliproteus</taxon>
    </lineage>
</organism>
<feature type="region of interest" description="Disordered" evidence="1">
    <location>
        <begin position="1"/>
        <end position="74"/>
    </location>
</feature>
<evidence type="ECO:0000256" key="1">
    <source>
        <dbReference type="SAM" id="MobiDB-lite"/>
    </source>
</evidence>